<dbReference type="Gene3D" id="3.40.50.11350">
    <property type="match status" value="1"/>
</dbReference>
<gene>
    <name evidence="1" type="ORF">F130042H8_34350</name>
</gene>
<sequence>MKILDHFFISTRKWVEKKTFFRCCLKFIYRLPQTEFQEYVARYVPTKYVGGETVRTRNVSVVTLGQKNPNRTILLTERDSGSGGFCAEWVYWLNRLYFSDQMGISHCFNWIGSQFFVEESIKNKNIFEYYFKQPYGLVVEDVKQSKNVIIDKNSTDYGYYDVFAPGRDDDYMITDDDFCKLAQMQKKYIHIEPMLKNEIERDIAQIIGTEKVLAVHARGADAQIHYANHPIPIGIDKYIEETEKSLKLIGANKVFLATDDNNILKAFIDKYKENLLYYKDVERSDGVRMSCYGDVQREKHHYRLGKEIIKDVYTLAACTGLVCSASYVSYMAKIVKMASGQTFQTVNSISSVKREKGMNLTDPLTIKKVETLWNQELKSAGKGEWK</sequence>
<evidence type="ECO:0000313" key="1">
    <source>
        <dbReference type="EMBL" id="GAA6270375.1"/>
    </source>
</evidence>
<reference evidence="1 2" key="1">
    <citation type="submission" date="2024-04" db="EMBL/GenBank/DDBJ databases">
        <title>Defined microbial consortia suppress multidrug-resistant proinflammatory Enterobacteriaceae via ecological control.</title>
        <authorList>
            <person name="Furuichi M."/>
            <person name="Kawaguchi T."/>
            <person name="Pust M."/>
            <person name="Yasuma K."/>
            <person name="Plichta D."/>
            <person name="Hasegawa N."/>
            <person name="Ohya T."/>
            <person name="Bhattarai S."/>
            <person name="Sasajima S."/>
            <person name="Aoto Y."/>
            <person name="Tuganbaev T."/>
            <person name="Yaginuma M."/>
            <person name="Ueda M."/>
            <person name="Okahashi N."/>
            <person name="Amafuji K."/>
            <person name="Kiridooshi Y."/>
            <person name="Sugita K."/>
            <person name="Strazar M."/>
            <person name="Skelly A."/>
            <person name="Suda W."/>
            <person name="Hattori M."/>
            <person name="Nakamoto N."/>
            <person name="Caballero S."/>
            <person name="Norman J."/>
            <person name="Olle B."/>
            <person name="Tanoue T."/>
            <person name="Arita M."/>
            <person name="Bucci V."/>
            <person name="Atarashi K."/>
            <person name="Xavier R."/>
            <person name="Honda K."/>
        </authorList>
    </citation>
    <scope>NUCLEOTIDE SEQUENCE [LARGE SCALE GENOMIC DNA]</scope>
    <source>
        <strain evidence="2">f13</strain>
    </source>
</reference>
<name>A0ABQ0B273_9FIRM</name>
<evidence type="ECO:0000313" key="2">
    <source>
        <dbReference type="Proteomes" id="UP001600894"/>
    </source>
</evidence>
<dbReference type="EMBL" id="BAABXL010000001">
    <property type="protein sequence ID" value="GAA6270375.1"/>
    <property type="molecule type" value="Genomic_DNA"/>
</dbReference>
<dbReference type="RefSeq" id="WP_390470949.1">
    <property type="nucleotide sequence ID" value="NZ_BAABXL010000001.1"/>
</dbReference>
<keyword evidence="2" id="KW-1185">Reference proteome</keyword>
<accession>A0ABQ0B273</accession>
<organism evidence="1 2">
    <name type="scientific">Enterocloster alcoholdehydrogenati</name>
    <dbReference type="NCBI Taxonomy" id="2547410"/>
    <lineage>
        <taxon>Bacteria</taxon>
        <taxon>Bacillati</taxon>
        <taxon>Bacillota</taxon>
        <taxon>Clostridia</taxon>
        <taxon>Lachnospirales</taxon>
        <taxon>Lachnospiraceae</taxon>
        <taxon>Enterocloster</taxon>
    </lineage>
</organism>
<dbReference type="Proteomes" id="UP001600894">
    <property type="component" value="Unassembled WGS sequence"/>
</dbReference>
<proteinExistence type="predicted"/>
<protein>
    <submittedName>
        <fullName evidence="1">Uncharacterized protein</fullName>
    </submittedName>
</protein>
<comment type="caution">
    <text evidence="1">The sequence shown here is derived from an EMBL/GenBank/DDBJ whole genome shotgun (WGS) entry which is preliminary data.</text>
</comment>